<accession>A0ACC3SYB6</accession>
<protein>
    <submittedName>
        <fullName evidence="1">Uncharacterized protein</fullName>
    </submittedName>
</protein>
<evidence type="ECO:0000313" key="2">
    <source>
        <dbReference type="Proteomes" id="UP001433508"/>
    </source>
</evidence>
<organism evidence="1 2">
    <name type="scientific">Lipomyces kononenkoae</name>
    <name type="common">Yeast</name>
    <dbReference type="NCBI Taxonomy" id="34357"/>
    <lineage>
        <taxon>Eukaryota</taxon>
        <taxon>Fungi</taxon>
        <taxon>Dikarya</taxon>
        <taxon>Ascomycota</taxon>
        <taxon>Saccharomycotina</taxon>
        <taxon>Lipomycetes</taxon>
        <taxon>Lipomycetales</taxon>
        <taxon>Lipomycetaceae</taxon>
        <taxon>Lipomyces</taxon>
    </lineage>
</organism>
<sequence>MSPKVIVVTGTSSGIGLALATQFSNRGDTVIATVRSKAKAAGTAIEHSSNVQFVEMDALDYKTVDSAVAEIERIAPDGVDEVWNNLGVAKLRGPERDEASVESIDPVELETYFKVNAVTPAYFTSKLVPLLAKRDGKKIVFISSGIASIEVNKAREEVFKSVGVIPGYSASKSGLNMLGWYFYSQLRSLGFTVVPLHPGLVITNMYSGGEIQIPAITAEESASKVRDVVDKLTATDDYLLRSYDGSTFPW</sequence>
<evidence type="ECO:0000313" key="1">
    <source>
        <dbReference type="EMBL" id="KAK9236653.1"/>
    </source>
</evidence>
<gene>
    <name evidence="1" type="ORF">V1525DRAFT_406451</name>
</gene>
<keyword evidence="2" id="KW-1185">Reference proteome</keyword>
<reference evidence="2" key="1">
    <citation type="journal article" date="2024" name="Front. Bioeng. Biotechnol.">
        <title>Genome-scale model development and genomic sequencing of the oleaginous clade Lipomyces.</title>
        <authorList>
            <person name="Czajka J.J."/>
            <person name="Han Y."/>
            <person name="Kim J."/>
            <person name="Mondo S.J."/>
            <person name="Hofstad B.A."/>
            <person name="Robles A."/>
            <person name="Haridas S."/>
            <person name="Riley R."/>
            <person name="LaButti K."/>
            <person name="Pangilinan J."/>
            <person name="Andreopoulos W."/>
            <person name="Lipzen A."/>
            <person name="Yan J."/>
            <person name="Wang M."/>
            <person name="Ng V."/>
            <person name="Grigoriev I.V."/>
            <person name="Spatafora J.W."/>
            <person name="Magnuson J.K."/>
            <person name="Baker S.E."/>
            <person name="Pomraning K.R."/>
        </authorList>
    </citation>
    <scope>NUCLEOTIDE SEQUENCE [LARGE SCALE GENOMIC DNA]</scope>
    <source>
        <strain evidence="2">CBS 7786</strain>
    </source>
</reference>
<comment type="caution">
    <text evidence="1">The sequence shown here is derived from an EMBL/GenBank/DDBJ whole genome shotgun (WGS) entry which is preliminary data.</text>
</comment>
<dbReference type="EMBL" id="MU971383">
    <property type="protein sequence ID" value="KAK9236653.1"/>
    <property type="molecule type" value="Genomic_DNA"/>
</dbReference>
<dbReference type="Proteomes" id="UP001433508">
    <property type="component" value="Unassembled WGS sequence"/>
</dbReference>
<proteinExistence type="predicted"/>
<name>A0ACC3SYB6_LIPKO</name>